<keyword evidence="2" id="KW-1133">Transmembrane helix</keyword>
<evidence type="ECO:0000313" key="4">
    <source>
        <dbReference type="Proteomes" id="UP000664859"/>
    </source>
</evidence>
<comment type="caution">
    <text evidence="3">The sequence shown here is derived from an EMBL/GenBank/DDBJ whole genome shotgun (WGS) entry which is preliminary data.</text>
</comment>
<keyword evidence="2" id="KW-0812">Transmembrane</keyword>
<sequence length="226" mass="26195">MPAAANSDVSSNGSAWFENWYYAGYTFAITAFAWAALLSMRAIYFRAPSEIIHSIAQAMWLFGNMWPLGVYNDRDNALVKMYNDVTPPLQPRFRFYFTDWRFLHGHILVEHAHYWAYLIWVLGNMIWAMGDEYFAESAVEQQDMWHDPYHWQTMRWWASWTFLMAFVPLIILYVVWIPCSITGKHIGEPQAKEVNKEVPVADDDVTATQQKAALSTPPSAEPLEQA</sequence>
<keyword evidence="2" id="KW-0472">Membrane</keyword>
<feature type="region of interest" description="Disordered" evidence="1">
    <location>
        <begin position="207"/>
        <end position="226"/>
    </location>
</feature>
<feature type="transmembrane region" description="Helical" evidence="2">
    <location>
        <begin position="20"/>
        <end position="39"/>
    </location>
</feature>
<evidence type="ECO:0000313" key="3">
    <source>
        <dbReference type="EMBL" id="KAG5189418.1"/>
    </source>
</evidence>
<accession>A0A835ZAF0</accession>
<name>A0A835ZAF0_9STRA</name>
<dbReference type="EMBL" id="JAFCMP010000050">
    <property type="protein sequence ID" value="KAG5189418.1"/>
    <property type="molecule type" value="Genomic_DNA"/>
</dbReference>
<gene>
    <name evidence="3" type="ORF">JKP88DRAFT_267272</name>
</gene>
<proteinExistence type="predicted"/>
<organism evidence="3 4">
    <name type="scientific">Tribonema minus</name>
    <dbReference type="NCBI Taxonomy" id="303371"/>
    <lineage>
        <taxon>Eukaryota</taxon>
        <taxon>Sar</taxon>
        <taxon>Stramenopiles</taxon>
        <taxon>Ochrophyta</taxon>
        <taxon>PX clade</taxon>
        <taxon>Xanthophyceae</taxon>
        <taxon>Tribonematales</taxon>
        <taxon>Tribonemataceae</taxon>
        <taxon>Tribonema</taxon>
    </lineage>
</organism>
<protein>
    <submittedName>
        <fullName evidence="3">Uncharacterized protein</fullName>
    </submittedName>
</protein>
<evidence type="ECO:0000256" key="1">
    <source>
        <dbReference type="SAM" id="MobiDB-lite"/>
    </source>
</evidence>
<feature type="transmembrane region" description="Helical" evidence="2">
    <location>
        <begin position="156"/>
        <end position="176"/>
    </location>
</feature>
<keyword evidence="4" id="KW-1185">Reference proteome</keyword>
<dbReference type="Proteomes" id="UP000664859">
    <property type="component" value="Unassembled WGS sequence"/>
</dbReference>
<dbReference type="AlphaFoldDB" id="A0A835ZAF0"/>
<feature type="compositionally biased region" description="Polar residues" evidence="1">
    <location>
        <begin position="207"/>
        <end position="218"/>
    </location>
</feature>
<evidence type="ECO:0000256" key="2">
    <source>
        <dbReference type="SAM" id="Phobius"/>
    </source>
</evidence>
<reference evidence="3" key="1">
    <citation type="submission" date="2021-02" db="EMBL/GenBank/DDBJ databases">
        <title>First Annotated Genome of the Yellow-green Alga Tribonema minus.</title>
        <authorList>
            <person name="Mahan K.M."/>
        </authorList>
    </citation>
    <scope>NUCLEOTIDE SEQUENCE</scope>
    <source>
        <strain evidence="3">UTEX B ZZ1240</strain>
    </source>
</reference>